<dbReference type="Proteomes" id="UP000191980">
    <property type="component" value="Unassembled WGS sequence"/>
</dbReference>
<dbReference type="EMBL" id="LPUF01000004">
    <property type="protein sequence ID" value="OQK15349.1"/>
    <property type="molecule type" value="Genomic_DNA"/>
</dbReference>
<dbReference type="Pfam" id="PF04982">
    <property type="entry name" value="TM_HPP"/>
    <property type="match status" value="1"/>
</dbReference>
<dbReference type="AlphaFoldDB" id="A0A1V8M1B3"/>
<sequence>MKIFHAFKYLAVDPVNFSLKAKLRSLLACFCSIFFIAVISKIVLPWPDYPMIVVSMGVSAIILFFIPGSPLAQPGSFVGEQRLSAVVGVYYASNIVKTFTAAASAVGDSVMMMLVLRCLCPPTYPQQRRV</sequence>
<keyword evidence="1" id="KW-1133">Transmembrane helix</keyword>
<accession>A0A1V8M1B3</accession>
<feature type="transmembrane region" description="Helical" evidence="1">
    <location>
        <begin position="49"/>
        <end position="66"/>
    </location>
</feature>
<dbReference type="InterPro" id="IPR007065">
    <property type="entry name" value="HPP"/>
</dbReference>
<feature type="transmembrane region" description="Helical" evidence="1">
    <location>
        <begin position="26"/>
        <end position="43"/>
    </location>
</feature>
<keyword evidence="4" id="KW-1185">Reference proteome</keyword>
<comment type="caution">
    <text evidence="3">The sequence shown here is derived from an EMBL/GenBank/DDBJ whole genome shotgun (WGS) entry which is preliminary data.</text>
</comment>
<gene>
    <name evidence="3" type="ORF">AU255_17920</name>
</gene>
<organism evidence="3 4">
    <name type="scientific">Methyloprofundus sedimenti</name>
    <dbReference type="NCBI Taxonomy" id="1420851"/>
    <lineage>
        <taxon>Bacteria</taxon>
        <taxon>Pseudomonadati</taxon>
        <taxon>Pseudomonadota</taxon>
        <taxon>Gammaproteobacteria</taxon>
        <taxon>Methylococcales</taxon>
        <taxon>Methylococcaceae</taxon>
        <taxon>Methyloprofundus</taxon>
    </lineage>
</organism>
<name>A0A1V8M1B3_9GAMM</name>
<dbReference type="STRING" id="1420851.AU255_17920"/>
<keyword evidence="1" id="KW-0472">Membrane</keyword>
<dbReference type="PANTHER" id="PTHR33741:SF5">
    <property type="entry name" value="TRANSMEMBRANE PROTEIN DDB_G0269096-RELATED"/>
    <property type="match status" value="1"/>
</dbReference>
<protein>
    <recommendedName>
        <fullName evidence="2">HPP transmembrane region domain-containing protein</fullName>
    </recommendedName>
</protein>
<evidence type="ECO:0000256" key="1">
    <source>
        <dbReference type="SAM" id="Phobius"/>
    </source>
</evidence>
<evidence type="ECO:0000259" key="2">
    <source>
        <dbReference type="Pfam" id="PF04982"/>
    </source>
</evidence>
<dbReference type="PANTHER" id="PTHR33741">
    <property type="entry name" value="TRANSMEMBRANE PROTEIN DDB_G0269096-RELATED"/>
    <property type="match status" value="1"/>
</dbReference>
<keyword evidence="1" id="KW-0812">Transmembrane</keyword>
<proteinExistence type="predicted"/>
<dbReference type="OrthoDB" id="9811720at2"/>
<evidence type="ECO:0000313" key="4">
    <source>
        <dbReference type="Proteomes" id="UP000191980"/>
    </source>
</evidence>
<dbReference type="InterPro" id="IPR058581">
    <property type="entry name" value="TM_HPP"/>
</dbReference>
<feature type="domain" description="HPP transmembrane region" evidence="2">
    <location>
        <begin position="17"/>
        <end position="122"/>
    </location>
</feature>
<evidence type="ECO:0000313" key="3">
    <source>
        <dbReference type="EMBL" id="OQK15349.1"/>
    </source>
</evidence>
<dbReference type="RefSeq" id="WP_080524296.1">
    <property type="nucleotide sequence ID" value="NZ_LPUF01000004.1"/>
</dbReference>
<reference evidence="3 4" key="1">
    <citation type="submission" date="2015-12" db="EMBL/GenBank/DDBJ databases">
        <authorList>
            <person name="Shamseldin A."/>
            <person name="Moawad H."/>
            <person name="Abd El-Rahim W.M."/>
            <person name="Sadowsky M.J."/>
        </authorList>
    </citation>
    <scope>NUCLEOTIDE SEQUENCE [LARGE SCALE GENOMIC DNA]</scope>
    <source>
        <strain evidence="3 4">WF1</strain>
    </source>
</reference>